<sequence>SRVNRFDAKLKRTSNVLPKPDILISYRQGVLWAFRGRCFLTQRKGDAAARARPRTSFQLLKLG</sequence>
<name>A0ABV1YAE6_9HYPH</name>
<dbReference type="Proteomes" id="UP001464387">
    <property type="component" value="Unassembled WGS sequence"/>
</dbReference>
<dbReference type="EMBL" id="JAMYPJ010000004">
    <property type="protein sequence ID" value="MER8932125.1"/>
    <property type="molecule type" value="Genomic_DNA"/>
</dbReference>
<gene>
    <name evidence="1" type="ORF">NKI33_03990</name>
</gene>
<proteinExistence type="predicted"/>
<organism evidence="1 2">
    <name type="scientific">Mesorhizobium opportunistum</name>
    <dbReference type="NCBI Taxonomy" id="593909"/>
    <lineage>
        <taxon>Bacteria</taxon>
        <taxon>Pseudomonadati</taxon>
        <taxon>Pseudomonadota</taxon>
        <taxon>Alphaproteobacteria</taxon>
        <taxon>Hyphomicrobiales</taxon>
        <taxon>Phyllobacteriaceae</taxon>
        <taxon>Mesorhizobium</taxon>
    </lineage>
</organism>
<feature type="non-terminal residue" evidence="1">
    <location>
        <position position="1"/>
    </location>
</feature>
<dbReference type="RefSeq" id="WP_352609402.1">
    <property type="nucleotide sequence ID" value="NZ_JAMYMY010000055.1"/>
</dbReference>
<evidence type="ECO:0000313" key="1">
    <source>
        <dbReference type="EMBL" id="MER8932125.1"/>
    </source>
</evidence>
<keyword evidence="2" id="KW-1185">Reference proteome</keyword>
<evidence type="ECO:0000313" key="2">
    <source>
        <dbReference type="Proteomes" id="UP001464387"/>
    </source>
</evidence>
<protein>
    <submittedName>
        <fullName evidence="1">Uncharacterized protein</fullName>
    </submittedName>
</protein>
<comment type="caution">
    <text evidence="1">The sequence shown here is derived from an EMBL/GenBank/DDBJ whole genome shotgun (WGS) entry which is preliminary data.</text>
</comment>
<accession>A0ABV1YAE6</accession>
<reference evidence="1 2" key="1">
    <citation type="journal article" date="2024" name="Proc. Natl. Acad. Sci. U.S.A.">
        <title>The evolutionary genomics of adaptation to stress in wild rhizobium bacteria.</title>
        <authorList>
            <person name="Kehlet-Delgado H."/>
            <person name="Montoya A.P."/>
            <person name="Jensen K.T."/>
            <person name="Wendlandt C.E."/>
            <person name="Dexheimer C."/>
            <person name="Roberts M."/>
            <person name="Torres Martinez L."/>
            <person name="Friesen M.L."/>
            <person name="Griffitts J.S."/>
            <person name="Porter S.S."/>
        </authorList>
    </citation>
    <scope>NUCLEOTIDE SEQUENCE [LARGE SCALE GENOMIC DNA]</scope>
    <source>
        <strain evidence="1 2">M0729</strain>
    </source>
</reference>